<keyword evidence="2" id="KW-0812">Transmembrane</keyword>
<protein>
    <submittedName>
        <fullName evidence="4">Plasminogen receptor (KT)</fullName>
    </submittedName>
</protein>
<dbReference type="PANTHER" id="PTHR13411:SF6">
    <property type="entry name" value="PLASMINOGEN RECEPTOR (KT)"/>
    <property type="match status" value="1"/>
</dbReference>
<evidence type="ECO:0000256" key="2">
    <source>
        <dbReference type="SAM" id="Phobius"/>
    </source>
</evidence>
<keyword evidence="2" id="KW-0472">Membrane</keyword>
<dbReference type="PANTHER" id="PTHR13411">
    <property type="entry name" value="PLASMINOGEN RECEPTOR (KT)"/>
    <property type="match status" value="1"/>
</dbReference>
<evidence type="ECO:0000256" key="1">
    <source>
        <dbReference type="SAM" id="MobiDB-lite"/>
    </source>
</evidence>
<dbReference type="Proteomes" id="UP001652582">
    <property type="component" value="Chromosome 2"/>
</dbReference>
<dbReference type="OrthoDB" id="10256697at2759"/>
<proteinExistence type="predicted"/>
<dbReference type="RefSeq" id="XP_023951720.1">
    <property type="nucleotide sequence ID" value="XM_024095952.2"/>
</dbReference>
<accession>A0A6J1NVJ6</accession>
<sequence length="151" mass="17966">MGNYFSINLEEHYRNNEKFLQNLNEIAMERQIQLRNQMAERQRAMEIAKSRDLFLWTTAFYFAAATGLFTGFRRTKRAYFLFPLLPLTFVNLYYWDLAYGNKIHRIRMEAEHIMTHESDMLELPCGLPTPSSVDQGRMDEEEKKKIHPPLP</sequence>
<feature type="transmembrane region" description="Helical" evidence="2">
    <location>
        <begin position="53"/>
        <end position="72"/>
    </location>
</feature>
<feature type="region of interest" description="Disordered" evidence="1">
    <location>
        <begin position="130"/>
        <end position="151"/>
    </location>
</feature>
<dbReference type="GeneID" id="112055757"/>
<keyword evidence="4" id="KW-0675">Receptor</keyword>
<feature type="transmembrane region" description="Helical" evidence="2">
    <location>
        <begin position="78"/>
        <end position="98"/>
    </location>
</feature>
<dbReference type="InterPro" id="IPR019319">
    <property type="entry name" value="Plg-R(KT)"/>
</dbReference>
<reference evidence="3" key="1">
    <citation type="submission" date="2025-05" db="UniProtKB">
        <authorList>
            <consortium name="RefSeq"/>
        </authorList>
    </citation>
    <scope>NUCLEOTIDE SEQUENCE [LARGE SCALE GENOMIC DNA]</scope>
</reference>
<keyword evidence="3" id="KW-1185">Reference proteome</keyword>
<keyword evidence="2" id="KW-1133">Transmembrane helix</keyword>
<name>A0A6J1NVJ6_BICAN</name>
<evidence type="ECO:0000313" key="3">
    <source>
        <dbReference type="Proteomes" id="UP001652582"/>
    </source>
</evidence>
<dbReference type="GO" id="GO:0005886">
    <property type="term" value="C:plasma membrane"/>
    <property type="evidence" value="ECO:0007669"/>
    <property type="project" value="InterPro"/>
</dbReference>
<organism evidence="3 4">
    <name type="scientific">Bicyclus anynana</name>
    <name type="common">Squinting bush brown butterfly</name>
    <dbReference type="NCBI Taxonomy" id="110368"/>
    <lineage>
        <taxon>Eukaryota</taxon>
        <taxon>Metazoa</taxon>
        <taxon>Ecdysozoa</taxon>
        <taxon>Arthropoda</taxon>
        <taxon>Hexapoda</taxon>
        <taxon>Insecta</taxon>
        <taxon>Pterygota</taxon>
        <taxon>Neoptera</taxon>
        <taxon>Endopterygota</taxon>
        <taxon>Lepidoptera</taxon>
        <taxon>Glossata</taxon>
        <taxon>Ditrysia</taxon>
        <taxon>Papilionoidea</taxon>
        <taxon>Nymphalidae</taxon>
        <taxon>Satyrinae</taxon>
        <taxon>Satyrini</taxon>
        <taxon>Mycalesina</taxon>
        <taxon>Bicyclus</taxon>
    </lineage>
</organism>
<gene>
    <name evidence="4" type="primary">LOC112055757</name>
</gene>
<dbReference type="KEGG" id="bany:112055757"/>
<evidence type="ECO:0000313" key="4">
    <source>
        <dbReference type="RefSeq" id="XP_023951720.1"/>
    </source>
</evidence>
<dbReference type="Pfam" id="PF10166">
    <property type="entry name" value="DUF2368"/>
    <property type="match status" value="1"/>
</dbReference>
<reference evidence="4" key="2">
    <citation type="submission" date="2025-08" db="UniProtKB">
        <authorList>
            <consortium name="RefSeq"/>
        </authorList>
    </citation>
    <scope>IDENTIFICATION</scope>
</reference>
<dbReference type="AlphaFoldDB" id="A0A6J1NVJ6"/>